<dbReference type="PANTHER" id="PTHR44090:SF1">
    <property type="entry name" value="SUPERKILLER COMPLEX PROTEIN 8"/>
    <property type="match status" value="1"/>
</dbReference>
<dbReference type="AlphaFoldDB" id="A0A9P0QJ31"/>
<dbReference type="PROSITE" id="PS50294">
    <property type="entry name" value="WD_REPEATS_REGION"/>
    <property type="match status" value="1"/>
</dbReference>
<proteinExistence type="predicted"/>
<dbReference type="InterPro" id="IPR019775">
    <property type="entry name" value="WD40_repeat_CS"/>
</dbReference>
<dbReference type="PROSITE" id="PS00678">
    <property type="entry name" value="WD_REPEATS_1"/>
    <property type="match status" value="1"/>
</dbReference>
<keyword evidence="1 3" id="KW-0853">WD repeat</keyword>
<keyword evidence="6" id="KW-1185">Reference proteome</keyword>
<dbReference type="SUPFAM" id="SSF50978">
    <property type="entry name" value="WD40 repeat-like"/>
    <property type="match status" value="1"/>
</dbReference>
<evidence type="ECO:0000313" key="6">
    <source>
        <dbReference type="Proteomes" id="UP000837801"/>
    </source>
</evidence>
<dbReference type="EMBL" id="CAKXYY010000001">
    <property type="protein sequence ID" value="CAH2350049.1"/>
    <property type="molecule type" value="Genomic_DNA"/>
</dbReference>
<evidence type="ECO:0000256" key="3">
    <source>
        <dbReference type="PROSITE-ProRule" id="PRU00221"/>
    </source>
</evidence>
<dbReference type="InterPro" id="IPR051510">
    <property type="entry name" value="SKI8"/>
</dbReference>
<dbReference type="InterPro" id="IPR001680">
    <property type="entry name" value="WD40_rpt"/>
</dbReference>
<dbReference type="PROSITE" id="PS50082">
    <property type="entry name" value="WD_REPEATS_2"/>
    <property type="match status" value="1"/>
</dbReference>
<accession>A0A9P0QJ31</accession>
<feature type="region of interest" description="Disordered" evidence="4">
    <location>
        <begin position="224"/>
        <end position="244"/>
    </location>
</feature>
<dbReference type="OrthoDB" id="10251741at2759"/>
<sequence length="397" mass="43393">MSKQYISTASTASAHESDIHGLVITNKYTITCSTDGYVNFWDNKNDETHNPRDSVTKVFVNKIGLHHLASYETILPDSKFKIVILAIVAFDGKCYLKYFINDDVSTLTDVNLDGEKRLSTSSWCPGFYLDPMSKMDFFVLTQSSGETLVYDLNIIAKEGDSTSIQISLANLKVIESTSFPNTIGISSTESKTFAIGYYNGDVILYDLISLKPIYTFKSTDVQSGTSQNARSSSNNGGVTSSPVPRSIQFSPGGSVLAVARDNQSAGSITIYDAKYGENVGSLTTPSHSTKNNGGFAHEQWVMMLSFNEDGNLLASAGLDKCIRVWDIETRERVSKISISQSDLDNEDDVREMDNSIASGVQFIKKGVRGGMGGDTNDGLCVISFDRGIRWYREAGGI</sequence>
<evidence type="ECO:0000256" key="2">
    <source>
        <dbReference type="ARBA" id="ARBA00022737"/>
    </source>
</evidence>
<gene>
    <name evidence="5" type="ORF">CLIB1423_01S01244</name>
</gene>
<evidence type="ECO:0000313" key="5">
    <source>
        <dbReference type="EMBL" id="CAH2350049.1"/>
    </source>
</evidence>
<dbReference type="PANTHER" id="PTHR44090">
    <property type="entry name" value="WD REPEAT-CONTAINING PROTEIN 61"/>
    <property type="match status" value="1"/>
</dbReference>
<dbReference type="Pfam" id="PF00400">
    <property type="entry name" value="WD40"/>
    <property type="match status" value="1"/>
</dbReference>
<dbReference type="Gene3D" id="2.130.10.10">
    <property type="entry name" value="YVTN repeat-like/Quinoprotein amine dehydrogenase"/>
    <property type="match status" value="1"/>
</dbReference>
<dbReference type="GO" id="GO:0032991">
    <property type="term" value="C:protein-containing complex"/>
    <property type="evidence" value="ECO:0007669"/>
    <property type="project" value="UniProtKB-ARBA"/>
</dbReference>
<dbReference type="SMART" id="SM00320">
    <property type="entry name" value="WD40"/>
    <property type="match status" value="4"/>
</dbReference>
<dbReference type="InterPro" id="IPR036322">
    <property type="entry name" value="WD40_repeat_dom_sf"/>
</dbReference>
<dbReference type="InterPro" id="IPR015943">
    <property type="entry name" value="WD40/YVTN_repeat-like_dom_sf"/>
</dbReference>
<evidence type="ECO:0000256" key="4">
    <source>
        <dbReference type="SAM" id="MobiDB-lite"/>
    </source>
</evidence>
<name>A0A9P0QJ31_9ASCO</name>
<feature type="repeat" description="WD" evidence="3">
    <location>
        <begin position="294"/>
        <end position="335"/>
    </location>
</feature>
<evidence type="ECO:0000256" key="1">
    <source>
        <dbReference type="ARBA" id="ARBA00022574"/>
    </source>
</evidence>
<reference evidence="5" key="1">
    <citation type="submission" date="2022-03" db="EMBL/GenBank/DDBJ databases">
        <authorList>
            <person name="Legras J.-L."/>
            <person name="Devillers H."/>
            <person name="Grondin C."/>
        </authorList>
    </citation>
    <scope>NUCLEOTIDE SEQUENCE</scope>
    <source>
        <strain evidence="5">CLIB 1423</strain>
    </source>
</reference>
<keyword evidence="2" id="KW-0677">Repeat</keyword>
<organism evidence="5 6">
    <name type="scientific">[Candida] railenensis</name>
    <dbReference type="NCBI Taxonomy" id="45579"/>
    <lineage>
        <taxon>Eukaryota</taxon>
        <taxon>Fungi</taxon>
        <taxon>Dikarya</taxon>
        <taxon>Ascomycota</taxon>
        <taxon>Saccharomycotina</taxon>
        <taxon>Pichiomycetes</taxon>
        <taxon>Debaryomycetaceae</taxon>
        <taxon>Kurtzmaniella</taxon>
    </lineage>
</organism>
<dbReference type="Proteomes" id="UP000837801">
    <property type="component" value="Unassembled WGS sequence"/>
</dbReference>
<comment type="caution">
    <text evidence="5">The sequence shown here is derived from an EMBL/GenBank/DDBJ whole genome shotgun (WGS) entry which is preliminary data.</text>
</comment>
<dbReference type="GO" id="GO:0005634">
    <property type="term" value="C:nucleus"/>
    <property type="evidence" value="ECO:0007669"/>
    <property type="project" value="TreeGrafter"/>
</dbReference>
<protein>
    <submittedName>
        <fullName evidence="5">Antiviral protein Ski8p</fullName>
    </submittedName>
</protein>